<dbReference type="InterPro" id="IPR029062">
    <property type="entry name" value="Class_I_gatase-like"/>
</dbReference>
<dbReference type="CDD" id="cd01745">
    <property type="entry name" value="GATase1_2"/>
    <property type="match status" value="1"/>
</dbReference>
<proteinExistence type="predicted"/>
<dbReference type="InterPro" id="IPR044668">
    <property type="entry name" value="PuuD-like"/>
</dbReference>
<dbReference type="STRING" id="33935.ADM90_05705"/>
<evidence type="ECO:0000313" key="2">
    <source>
        <dbReference type="Proteomes" id="UP000037977"/>
    </source>
</evidence>
<dbReference type="GO" id="GO:0033969">
    <property type="term" value="F:gamma-glutamyl-gamma-aminobutyrate hydrolase activity"/>
    <property type="evidence" value="ECO:0007669"/>
    <property type="project" value="TreeGrafter"/>
</dbReference>
<dbReference type="InterPro" id="IPR011697">
    <property type="entry name" value="Peptidase_C26"/>
</dbReference>
<accession>A0A0M9DJQ0</accession>
<dbReference type="GO" id="GO:0016740">
    <property type="term" value="F:transferase activity"/>
    <property type="evidence" value="ECO:0007669"/>
    <property type="project" value="UniProtKB-KW"/>
</dbReference>
<dbReference type="RefSeq" id="WP_053994057.1">
    <property type="nucleotide sequence ID" value="NZ_CP065643.1"/>
</dbReference>
<dbReference type="OrthoDB" id="9813383at2"/>
<dbReference type="GO" id="GO:0005829">
    <property type="term" value="C:cytosol"/>
    <property type="evidence" value="ECO:0007669"/>
    <property type="project" value="TreeGrafter"/>
</dbReference>
<reference evidence="1 2" key="1">
    <citation type="submission" date="2015-07" db="EMBL/GenBank/DDBJ databases">
        <title>Genome sequencing project for genomic taxonomy and phylogenomics of Bacillus-like bacteria.</title>
        <authorList>
            <person name="Liu B."/>
            <person name="Wang J."/>
            <person name="Zhu Y."/>
            <person name="Liu G."/>
            <person name="Chen Q."/>
            <person name="Chen Z."/>
            <person name="Che J."/>
            <person name="Ge C."/>
            <person name="Shi H."/>
            <person name="Pan Z."/>
            <person name="Liu X."/>
        </authorList>
    </citation>
    <scope>NUCLEOTIDE SEQUENCE [LARGE SCALE GENOMIC DNA]</scope>
    <source>
        <strain evidence="1 2">DSM 54</strain>
    </source>
</reference>
<protein>
    <submittedName>
        <fullName evidence="1">Glutamine amidotransferase</fullName>
    </submittedName>
</protein>
<dbReference type="PROSITE" id="PS51273">
    <property type="entry name" value="GATASE_TYPE_1"/>
    <property type="match status" value="1"/>
</dbReference>
<dbReference type="PATRIC" id="fig|33935.3.peg.561"/>
<dbReference type="SUPFAM" id="SSF52317">
    <property type="entry name" value="Class I glutamine amidotransferase-like"/>
    <property type="match status" value="1"/>
</dbReference>
<sequence length="243" mass="26420">MKPIIGITAFVDDNLSSQLNAAYSKSVIEAGGIPLIIPIGVEQDVAEILALIDGLLLSGGHDIHPFRFGAEPSPKIGKVHPARDAVEEAFIEEAITRKMPIFGICRGLQILNVALGGTLYQDIDSEYASPKLLQHAQQSDRMVATHYVQIAANNLLMDIIGQEKIAVNSLHHQAVNRLADQCKIVATSSDGIVEAMVYEELPFCLAVQWHPEELATVGDEHAQKLFSAFIEASLKCKREEMAG</sequence>
<dbReference type="Proteomes" id="UP000037977">
    <property type="component" value="Unassembled WGS sequence"/>
</dbReference>
<keyword evidence="1" id="KW-0315">Glutamine amidotransferase</keyword>
<comment type="caution">
    <text evidence="1">The sequence shown here is derived from an EMBL/GenBank/DDBJ whole genome shotgun (WGS) entry which is preliminary data.</text>
</comment>
<gene>
    <name evidence="1" type="ORF">ADM90_05705</name>
</gene>
<keyword evidence="2" id="KW-1185">Reference proteome</keyword>
<dbReference type="PANTHER" id="PTHR43235">
    <property type="entry name" value="GLUTAMINE AMIDOTRANSFERASE PB2B2.05-RELATED"/>
    <property type="match status" value="1"/>
</dbReference>
<dbReference type="PANTHER" id="PTHR43235:SF1">
    <property type="entry name" value="GLUTAMINE AMIDOTRANSFERASE PB2B2.05-RELATED"/>
    <property type="match status" value="1"/>
</dbReference>
<dbReference type="EMBL" id="LGCI01000005">
    <property type="protein sequence ID" value="KOY82818.1"/>
    <property type="molecule type" value="Genomic_DNA"/>
</dbReference>
<dbReference type="GO" id="GO:0006598">
    <property type="term" value="P:polyamine catabolic process"/>
    <property type="evidence" value="ECO:0007669"/>
    <property type="project" value="TreeGrafter"/>
</dbReference>
<keyword evidence="1" id="KW-0808">Transferase</keyword>
<dbReference type="Gene3D" id="3.40.50.880">
    <property type="match status" value="1"/>
</dbReference>
<dbReference type="Pfam" id="PF07722">
    <property type="entry name" value="Peptidase_C26"/>
    <property type="match status" value="1"/>
</dbReference>
<evidence type="ECO:0000313" key="1">
    <source>
        <dbReference type="EMBL" id="KOY82818.1"/>
    </source>
</evidence>
<dbReference type="AlphaFoldDB" id="A0A0M9DJQ0"/>
<name>A0A0M9DJQ0_9BACI</name>
<dbReference type="FunFam" id="3.40.50.880:FF:000030">
    <property type="entry name" value="Gamma-glutamyl-gamma-aminobutyrate hydrolase PuuD"/>
    <property type="match status" value="1"/>
</dbReference>
<organism evidence="1 2">
    <name type="scientific">Lysinibacillus macroides</name>
    <dbReference type="NCBI Taxonomy" id="33935"/>
    <lineage>
        <taxon>Bacteria</taxon>
        <taxon>Bacillati</taxon>
        <taxon>Bacillota</taxon>
        <taxon>Bacilli</taxon>
        <taxon>Bacillales</taxon>
        <taxon>Bacillaceae</taxon>
        <taxon>Lysinibacillus</taxon>
    </lineage>
</organism>